<sequence length="111" mass="12557">MQVQNTNDSSIVSKLSAENKGYFQDNCLKMFVDKEQTRSPIINRVLSCIRICLNIVLSFYMANELGPGTSLNTLCYCRLPKETVAEGTVVHIVPCFVLLHCTHFERQMLAL</sequence>
<keyword evidence="2" id="KW-1185">Reference proteome</keyword>
<gene>
    <name evidence="1" type="ORF">AVEN_17964_1</name>
</gene>
<evidence type="ECO:0000313" key="1">
    <source>
        <dbReference type="EMBL" id="GBO38294.1"/>
    </source>
</evidence>
<reference evidence="1 2" key="1">
    <citation type="journal article" date="2019" name="Sci. Rep.">
        <title>Orb-weaving spider Araneus ventricosus genome elucidates the spidroin gene catalogue.</title>
        <authorList>
            <person name="Kono N."/>
            <person name="Nakamura H."/>
            <person name="Ohtoshi R."/>
            <person name="Moran D.A.P."/>
            <person name="Shinohara A."/>
            <person name="Yoshida Y."/>
            <person name="Fujiwara M."/>
            <person name="Mori M."/>
            <person name="Tomita M."/>
            <person name="Arakawa K."/>
        </authorList>
    </citation>
    <scope>NUCLEOTIDE SEQUENCE [LARGE SCALE GENOMIC DNA]</scope>
</reference>
<protein>
    <submittedName>
        <fullName evidence="1">Uncharacterized protein</fullName>
    </submittedName>
</protein>
<dbReference type="GO" id="GO:0031591">
    <property type="term" value="P:wybutosine biosynthetic process"/>
    <property type="evidence" value="ECO:0007669"/>
    <property type="project" value="TreeGrafter"/>
</dbReference>
<dbReference type="InterPro" id="IPR029063">
    <property type="entry name" value="SAM-dependent_MTases_sf"/>
</dbReference>
<evidence type="ECO:0000313" key="2">
    <source>
        <dbReference type="Proteomes" id="UP000499080"/>
    </source>
</evidence>
<dbReference type="PANTHER" id="PTHR46529">
    <property type="entry name" value="TRNA WYBUTOSINE-SYNTHESIZING PROTEIN 4"/>
    <property type="match status" value="1"/>
</dbReference>
<dbReference type="AlphaFoldDB" id="A0A4Y2WNV6"/>
<dbReference type="Gene3D" id="3.40.50.150">
    <property type="entry name" value="Vaccinia Virus protein VP39"/>
    <property type="match status" value="1"/>
</dbReference>
<comment type="caution">
    <text evidence="1">The sequence shown here is derived from an EMBL/GenBank/DDBJ whole genome shotgun (WGS) entry which is preliminary data.</text>
</comment>
<dbReference type="EMBL" id="BGPR01062958">
    <property type="protein sequence ID" value="GBO38294.1"/>
    <property type="molecule type" value="Genomic_DNA"/>
</dbReference>
<dbReference type="Proteomes" id="UP000499080">
    <property type="component" value="Unassembled WGS sequence"/>
</dbReference>
<dbReference type="GO" id="GO:0008175">
    <property type="term" value="F:tRNA methyltransferase activity"/>
    <property type="evidence" value="ECO:0007669"/>
    <property type="project" value="TreeGrafter"/>
</dbReference>
<organism evidence="1 2">
    <name type="scientific">Araneus ventricosus</name>
    <name type="common">Orbweaver spider</name>
    <name type="synonym">Epeira ventricosa</name>
    <dbReference type="NCBI Taxonomy" id="182803"/>
    <lineage>
        <taxon>Eukaryota</taxon>
        <taxon>Metazoa</taxon>
        <taxon>Ecdysozoa</taxon>
        <taxon>Arthropoda</taxon>
        <taxon>Chelicerata</taxon>
        <taxon>Arachnida</taxon>
        <taxon>Araneae</taxon>
        <taxon>Araneomorphae</taxon>
        <taxon>Entelegynae</taxon>
        <taxon>Araneoidea</taxon>
        <taxon>Araneidae</taxon>
        <taxon>Araneus</taxon>
    </lineage>
</organism>
<proteinExistence type="predicted"/>
<dbReference type="GO" id="GO:0030488">
    <property type="term" value="P:tRNA methylation"/>
    <property type="evidence" value="ECO:0007669"/>
    <property type="project" value="TreeGrafter"/>
</dbReference>
<dbReference type="PANTHER" id="PTHR46529:SF1">
    <property type="entry name" value="TRNA WYBUTOSINE-SYNTHESIZING PROTEIN 4"/>
    <property type="match status" value="1"/>
</dbReference>
<name>A0A4Y2WNV6_ARAVE</name>
<dbReference type="OrthoDB" id="203237at2759"/>
<accession>A0A4Y2WNV6</accession>